<reference evidence="1" key="2">
    <citation type="submission" date="2015-06" db="UniProtKB">
        <authorList>
            <consortium name="EnsemblPlants"/>
        </authorList>
    </citation>
    <scope>IDENTIFICATION</scope>
    <source>
        <strain evidence="1">DM1-3 516 R44</strain>
    </source>
</reference>
<evidence type="ECO:0000313" key="1">
    <source>
        <dbReference type="EnsemblPlants" id="PGSC0003DMT400088454"/>
    </source>
</evidence>
<organism evidence="1 2">
    <name type="scientific">Solanum tuberosum</name>
    <name type="common">Potato</name>
    <dbReference type="NCBI Taxonomy" id="4113"/>
    <lineage>
        <taxon>Eukaryota</taxon>
        <taxon>Viridiplantae</taxon>
        <taxon>Streptophyta</taxon>
        <taxon>Embryophyta</taxon>
        <taxon>Tracheophyta</taxon>
        <taxon>Spermatophyta</taxon>
        <taxon>Magnoliopsida</taxon>
        <taxon>eudicotyledons</taxon>
        <taxon>Gunneridae</taxon>
        <taxon>Pentapetalae</taxon>
        <taxon>asterids</taxon>
        <taxon>lamiids</taxon>
        <taxon>Solanales</taxon>
        <taxon>Solanaceae</taxon>
        <taxon>Solanoideae</taxon>
        <taxon>Solaneae</taxon>
        <taxon>Solanum</taxon>
    </lineage>
</organism>
<dbReference type="Gramene" id="PGSC0003DMT400088454">
    <property type="protein sequence ID" value="PGSC0003DMT400088454"/>
    <property type="gene ID" value="PGSC0003DMG400038025"/>
</dbReference>
<reference evidence="2" key="1">
    <citation type="journal article" date="2011" name="Nature">
        <title>Genome sequence and analysis of the tuber crop potato.</title>
        <authorList>
            <consortium name="The Potato Genome Sequencing Consortium"/>
        </authorList>
    </citation>
    <scope>NUCLEOTIDE SEQUENCE [LARGE SCALE GENOMIC DNA]</scope>
    <source>
        <strain evidence="2">cv. DM1-3 516 R44</strain>
    </source>
</reference>
<dbReference type="Proteomes" id="UP000011115">
    <property type="component" value="Unassembled WGS sequence"/>
</dbReference>
<evidence type="ECO:0000313" key="2">
    <source>
        <dbReference type="Proteomes" id="UP000011115"/>
    </source>
</evidence>
<sequence length="160" mass="18530">MEHVVNPGPIDRTLLLSQHEHKSELLWKCEISFSSLMRTVRMNDAWNLFRLHRPHGRVEEILRRSRLYREGSIRIYRVGVLGFIVTTLPPLSSPDVTFIMTVDDMPQTPGTKKVVKRIVKNVNIKDLPAKKRKRDNEDDDGYTGLRPRDVLRISRKGCGT</sequence>
<accession>M1DG03</accession>
<dbReference type="HOGENOM" id="CLU_1655213_0_0_1"/>
<dbReference type="EnsemblPlants" id="PGSC0003DMT400088454">
    <property type="protein sequence ID" value="PGSC0003DMT400088454"/>
    <property type="gene ID" value="PGSC0003DMG400038025"/>
</dbReference>
<dbReference type="AlphaFoldDB" id="M1DG03"/>
<proteinExistence type="predicted"/>
<dbReference type="InParanoid" id="M1DG03"/>
<dbReference type="PaxDb" id="4113-PGSC0003DMT400088454"/>
<protein>
    <submittedName>
        <fullName evidence="1">Uncharacterized protein</fullName>
    </submittedName>
</protein>
<name>M1DG03_SOLTU</name>
<keyword evidence="2" id="KW-1185">Reference proteome</keyword>